<organism evidence="1 2">
    <name type="scientific">Bartonella henselae</name>
    <name type="common">Rochalimaea henselae</name>
    <dbReference type="NCBI Taxonomy" id="38323"/>
    <lineage>
        <taxon>Bacteria</taxon>
        <taxon>Pseudomonadati</taxon>
        <taxon>Pseudomonadota</taxon>
        <taxon>Alphaproteobacteria</taxon>
        <taxon>Hyphomicrobiales</taxon>
        <taxon>Bartonellaceae</taxon>
        <taxon>Bartonella</taxon>
    </lineage>
</organism>
<sequence>MRIYIRLRSCDLNLPNAVILDKLYFEKQRVNIVNGV</sequence>
<dbReference type="EMBL" id="HG969191">
    <property type="protein sequence ID" value="CDO46519.1"/>
    <property type="molecule type" value="Genomic_DNA"/>
</dbReference>
<accession>X5MF03</accession>
<dbReference type="KEGG" id="bhs:BM1374165_00499"/>
<dbReference type="AlphaFoldDB" id="X5MF03"/>
<protein>
    <submittedName>
        <fullName evidence="1">Uncharacterized protein</fullName>
    </submittedName>
</protein>
<proteinExistence type="predicted"/>
<evidence type="ECO:0000313" key="2">
    <source>
        <dbReference type="Proteomes" id="UP000019801"/>
    </source>
</evidence>
<reference evidence="2" key="1">
    <citation type="submission" date="2013-11" db="EMBL/GenBank/DDBJ databases">
        <title>Genome sequencing of Bartonella spp. isolated from human blood.</title>
        <authorList>
            <person name="Raoult D."/>
        </authorList>
    </citation>
    <scope>NUCLEOTIDE SEQUENCE</scope>
    <source>
        <strain evidence="2">BM1374165</strain>
    </source>
</reference>
<evidence type="ECO:0000313" key="1">
    <source>
        <dbReference type="EMBL" id="CDO46519.1"/>
    </source>
</evidence>
<dbReference type="Proteomes" id="UP000019801">
    <property type="component" value="Chromosome I"/>
</dbReference>
<dbReference type="STRING" id="38323.BM1374165_00499"/>
<gene>
    <name evidence="1" type="ORF">BM1374165_00499</name>
</gene>
<name>X5MF03_BARHN</name>